<protein>
    <submittedName>
        <fullName evidence="1">Outer membrane protein transport protein</fullName>
    </submittedName>
</protein>
<accession>A0ABY6IUS5</accession>
<dbReference type="SUPFAM" id="SSF56935">
    <property type="entry name" value="Porins"/>
    <property type="match status" value="1"/>
</dbReference>
<evidence type="ECO:0000313" key="2">
    <source>
        <dbReference type="Proteomes" id="UP001162741"/>
    </source>
</evidence>
<dbReference type="Gene3D" id="2.40.160.60">
    <property type="entry name" value="Outer membrane protein transport protein (OMPP1/FadL/TodX)"/>
    <property type="match status" value="1"/>
</dbReference>
<keyword evidence="2" id="KW-1185">Reference proteome</keyword>
<name>A0ABY6IUS5_9BACT</name>
<reference evidence="1" key="1">
    <citation type="submission" date="2022-10" db="EMBL/GenBank/DDBJ databases">
        <title>Chitinophaga sp. nov., isolated from soil.</title>
        <authorList>
            <person name="Jeon C.O."/>
        </authorList>
    </citation>
    <scope>NUCLEOTIDE SEQUENCE</scope>
    <source>
        <strain evidence="1">R8</strain>
    </source>
</reference>
<proteinExistence type="predicted"/>
<dbReference type="RefSeq" id="WP_264279595.1">
    <property type="nucleotide sequence ID" value="NZ_CP107006.1"/>
</dbReference>
<sequence>MNTTDLTDGYPVEYEYNLRTPWKGMVSASYIIGANSSDVKQQHGFITADAEYVNYAAMKYKFNKGSQSDRDYANALNNSIDQMYKGALNVRVGGELKFNVFAARAGFAYYSSPYEDSNMDGSNMKLSGGVGYRNRGFFIDLTYVHTIAKDTYYPFRLQDDGGVPVTAAQGNLTGGNILASVGFKF</sequence>
<organism evidence="1 2">
    <name type="scientific">Chitinophaga horti</name>
    <dbReference type="NCBI Taxonomy" id="2920382"/>
    <lineage>
        <taxon>Bacteria</taxon>
        <taxon>Pseudomonadati</taxon>
        <taxon>Bacteroidota</taxon>
        <taxon>Chitinophagia</taxon>
        <taxon>Chitinophagales</taxon>
        <taxon>Chitinophagaceae</taxon>
        <taxon>Chitinophaga</taxon>
    </lineage>
</organism>
<gene>
    <name evidence="1" type="ORF">MKQ68_13535</name>
</gene>
<dbReference type="EMBL" id="CP107006">
    <property type="protein sequence ID" value="UYQ91116.1"/>
    <property type="molecule type" value="Genomic_DNA"/>
</dbReference>
<evidence type="ECO:0000313" key="1">
    <source>
        <dbReference type="EMBL" id="UYQ91116.1"/>
    </source>
</evidence>
<dbReference type="Proteomes" id="UP001162741">
    <property type="component" value="Chromosome"/>
</dbReference>